<dbReference type="Gene3D" id="3.80.10.10">
    <property type="entry name" value="Ribonuclease Inhibitor"/>
    <property type="match status" value="1"/>
</dbReference>
<evidence type="ECO:0000313" key="3">
    <source>
        <dbReference type="Proteomes" id="UP000198838"/>
    </source>
</evidence>
<dbReference type="STRING" id="1120918.SAMN05216249_1152"/>
<evidence type="ECO:0000313" key="2">
    <source>
        <dbReference type="EMBL" id="SFB24518.1"/>
    </source>
</evidence>
<evidence type="ECO:0000256" key="1">
    <source>
        <dbReference type="SAM" id="Coils"/>
    </source>
</evidence>
<name>A0A1I0ZJE0_9FIRM</name>
<dbReference type="EMBL" id="FOJY01000015">
    <property type="protein sequence ID" value="SFB24518.1"/>
    <property type="molecule type" value="Genomic_DNA"/>
</dbReference>
<dbReference type="InterPro" id="IPR032675">
    <property type="entry name" value="LRR_dom_sf"/>
</dbReference>
<dbReference type="AlphaFoldDB" id="A0A1I0ZJE0"/>
<dbReference type="Pfam" id="PF13306">
    <property type="entry name" value="LRR_5"/>
    <property type="match status" value="1"/>
</dbReference>
<organism evidence="2 3">
    <name type="scientific">Acetitomaculum ruminis DSM 5522</name>
    <dbReference type="NCBI Taxonomy" id="1120918"/>
    <lineage>
        <taxon>Bacteria</taxon>
        <taxon>Bacillati</taxon>
        <taxon>Bacillota</taxon>
        <taxon>Clostridia</taxon>
        <taxon>Lachnospirales</taxon>
        <taxon>Lachnospiraceae</taxon>
        <taxon>Acetitomaculum</taxon>
    </lineage>
</organism>
<sequence length="561" mass="63449">MGINNIVEKTGKLIAVFLGIIVISFFGNDLKVNAAGEEYAYFTIEKFVLGQGYVLEPTKIKIGQNEYVSDVLSRLADEKGLTLESRSSSYGYYLSGIKDCDSKIYNIPSILLLNCSADLEEYTYEGEFTNVDDSTDLEEFKFTPFSGWVYFVNDEWQFVGMGNRVLHSNEVVRLKFTIALGDSGWGMDASKQMTFPDESDLIRILADLKIYLKENPDDDLEEIYQKSLLIMSDLDATVKNVDKLTEYMKDFNEALTDNDKDRILEIKEDIEELEKVVKANDVSRIINLIPETLTLDTMYTVKKALEAYDALDEDSRYYITENTYNALLEGKKQLESLNEQIEREKKLKEAAQKVIDKINSIGSVTLNKKNKINEARKAYDALEKDAKKLIDSTILKKLSNAESKLAKLIKESEQISLKKGSGFYVNGYKYIVTGVLKKNPTVTVTAYKNKNLKTIKVADTVKYKKITFKVTAIAKNAFKNQKKALSAVIGKNVISIGKEAFMGDAKLKKITIKSLNLKKVDSKALKSIYKNAIIKVPVKKYTAYKKLFKGKGQLKTVKFVK</sequence>
<dbReference type="RefSeq" id="WP_242949119.1">
    <property type="nucleotide sequence ID" value="NZ_FOJY01000015.1"/>
</dbReference>
<gene>
    <name evidence="2" type="ORF">SAMN05216249_1152</name>
</gene>
<keyword evidence="1" id="KW-0175">Coiled coil</keyword>
<reference evidence="2 3" key="1">
    <citation type="submission" date="2016-10" db="EMBL/GenBank/DDBJ databases">
        <authorList>
            <person name="de Groot N.N."/>
        </authorList>
    </citation>
    <scope>NUCLEOTIDE SEQUENCE [LARGE SCALE GENOMIC DNA]</scope>
    <source>
        <strain evidence="2 3">DSM 5522</strain>
    </source>
</reference>
<keyword evidence="3" id="KW-1185">Reference proteome</keyword>
<proteinExistence type="predicted"/>
<protein>
    <submittedName>
        <fullName evidence="2">Leucine rich repeat-containing protein</fullName>
    </submittedName>
</protein>
<dbReference type="InterPro" id="IPR026906">
    <property type="entry name" value="LRR_5"/>
</dbReference>
<dbReference type="Proteomes" id="UP000198838">
    <property type="component" value="Unassembled WGS sequence"/>
</dbReference>
<accession>A0A1I0ZJE0</accession>
<feature type="coiled-coil region" evidence="1">
    <location>
        <begin position="324"/>
        <end position="418"/>
    </location>
</feature>